<dbReference type="OrthoDB" id="9809646at2"/>
<dbReference type="Gene3D" id="3.30.70.1350">
    <property type="entry name" value="Cation efflux protein, cytoplasmic domain"/>
    <property type="match status" value="1"/>
</dbReference>
<keyword evidence="8 9" id="KW-0472">Membrane</keyword>
<accession>A0A1R3WBA5</accession>
<dbReference type="Pfam" id="PF16916">
    <property type="entry name" value="ZT_dimer"/>
    <property type="match status" value="1"/>
</dbReference>
<feature type="transmembrane region" description="Helical" evidence="9">
    <location>
        <begin position="18"/>
        <end position="38"/>
    </location>
</feature>
<dbReference type="GO" id="GO:0005886">
    <property type="term" value="C:plasma membrane"/>
    <property type="evidence" value="ECO:0007669"/>
    <property type="project" value="TreeGrafter"/>
</dbReference>
<evidence type="ECO:0000256" key="7">
    <source>
        <dbReference type="ARBA" id="ARBA00023065"/>
    </source>
</evidence>
<evidence type="ECO:0000313" key="12">
    <source>
        <dbReference type="EMBL" id="SIT74604.1"/>
    </source>
</evidence>
<dbReference type="InterPro" id="IPR036837">
    <property type="entry name" value="Cation_efflux_CTD_sf"/>
</dbReference>
<reference evidence="13" key="1">
    <citation type="submission" date="2017-01" db="EMBL/GenBank/DDBJ databases">
        <authorList>
            <person name="Varghese N."/>
            <person name="Submissions S."/>
        </authorList>
    </citation>
    <scope>NUCLEOTIDE SEQUENCE [LARGE SCALE GENOMIC DNA]</scope>
    <source>
        <strain evidence="13">LP100</strain>
    </source>
</reference>
<evidence type="ECO:0000259" key="10">
    <source>
        <dbReference type="Pfam" id="PF01545"/>
    </source>
</evidence>
<feature type="transmembrane region" description="Helical" evidence="9">
    <location>
        <begin position="44"/>
        <end position="65"/>
    </location>
</feature>
<dbReference type="SUPFAM" id="SSF161111">
    <property type="entry name" value="Cation efflux protein transmembrane domain-like"/>
    <property type="match status" value="1"/>
</dbReference>
<feature type="domain" description="Cation efflux protein transmembrane" evidence="10">
    <location>
        <begin position="18"/>
        <end position="211"/>
    </location>
</feature>
<evidence type="ECO:0000256" key="9">
    <source>
        <dbReference type="SAM" id="Phobius"/>
    </source>
</evidence>
<dbReference type="PANTHER" id="PTHR11562">
    <property type="entry name" value="CATION EFFLUX PROTEIN/ ZINC TRANSPORTER"/>
    <property type="match status" value="1"/>
</dbReference>
<dbReference type="STRING" id="1317125.SAMN05444128_0124"/>
<evidence type="ECO:0000256" key="6">
    <source>
        <dbReference type="ARBA" id="ARBA00022989"/>
    </source>
</evidence>
<feature type="transmembrane region" description="Helical" evidence="9">
    <location>
        <begin position="116"/>
        <end position="138"/>
    </location>
</feature>
<comment type="similarity">
    <text evidence="2">Belongs to the cation diffusion facilitator (CDF) transporter (TC 2.A.4) family. SLC30A subfamily.</text>
</comment>
<dbReference type="Gene3D" id="1.20.1510.10">
    <property type="entry name" value="Cation efflux protein transmembrane domain"/>
    <property type="match status" value="1"/>
</dbReference>
<protein>
    <submittedName>
        <fullName evidence="12">Cobalt-zinc-cadmium efflux system protein</fullName>
    </submittedName>
</protein>
<keyword evidence="3" id="KW-0813">Transport</keyword>
<dbReference type="InterPro" id="IPR050681">
    <property type="entry name" value="CDF/SLC30A"/>
</dbReference>
<dbReference type="Proteomes" id="UP000187181">
    <property type="component" value="Unassembled WGS sequence"/>
</dbReference>
<proteinExistence type="inferred from homology"/>
<evidence type="ECO:0000256" key="5">
    <source>
        <dbReference type="ARBA" id="ARBA00022906"/>
    </source>
</evidence>
<feature type="transmembrane region" description="Helical" evidence="9">
    <location>
        <begin position="158"/>
        <end position="180"/>
    </location>
</feature>
<evidence type="ECO:0000256" key="3">
    <source>
        <dbReference type="ARBA" id="ARBA00022448"/>
    </source>
</evidence>
<dbReference type="InterPro" id="IPR058533">
    <property type="entry name" value="Cation_efflux_TM"/>
</dbReference>
<dbReference type="PANTHER" id="PTHR11562:SF17">
    <property type="entry name" value="RE54080P-RELATED"/>
    <property type="match status" value="1"/>
</dbReference>
<gene>
    <name evidence="12" type="ORF">SAMN05444128_0124</name>
</gene>
<keyword evidence="4 9" id="KW-0812">Transmembrane</keyword>
<dbReference type="InterPro" id="IPR027469">
    <property type="entry name" value="Cation_efflux_TMD_sf"/>
</dbReference>
<keyword evidence="7" id="KW-0406">Ion transport</keyword>
<keyword evidence="5" id="KW-0864">Zinc transport</keyword>
<keyword evidence="6 9" id="KW-1133">Transmembrane helix</keyword>
<dbReference type="Pfam" id="PF01545">
    <property type="entry name" value="Cation_efflux"/>
    <property type="match status" value="1"/>
</dbReference>
<evidence type="ECO:0000256" key="2">
    <source>
        <dbReference type="ARBA" id="ARBA00008873"/>
    </source>
</evidence>
<dbReference type="InterPro" id="IPR027470">
    <property type="entry name" value="Cation_efflux_CTD"/>
</dbReference>
<evidence type="ECO:0000256" key="4">
    <source>
        <dbReference type="ARBA" id="ARBA00022692"/>
    </source>
</evidence>
<keyword evidence="13" id="KW-1185">Reference proteome</keyword>
<name>A0A1R3WBA5_9BACT</name>
<dbReference type="SUPFAM" id="SSF160240">
    <property type="entry name" value="Cation efflux protein cytoplasmic domain-like"/>
    <property type="match status" value="1"/>
</dbReference>
<dbReference type="NCBIfam" id="TIGR01297">
    <property type="entry name" value="CDF"/>
    <property type="match status" value="1"/>
</dbReference>
<sequence>MGHDHGHSHSHTANKKTLTISLVIITAYMVIEVIGGLLTNSLALLADAGHMLSDAISLFIALMAFKFSSKVADYSKTYGYKRFEILAAVINGATLILISGYIIYEAIERFQHPAEIASSGMLLIAFIGLLVNALVAWIMMRGSDVKDNLNMRGAYLHVISDMLGSVGAILAALLIMFFGWVWADPLASVIVSLLVLRSGFLVTKSSVHVLMEGTPENVEIEKVKAKILNTAGVKGIHDLHIWTITSGLNALTCHAIVDEKMTIGESEVMLRKIEHELEHFNIQHVTIQLETAAHLHDNSVLCVATAEPTAHHHHH</sequence>
<dbReference type="RefSeq" id="WP_076665591.1">
    <property type="nucleotide sequence ID" value="NZ_FTPP01000001.1"/>
</dbReference>
<dbReference type="GO" id="GO:0005385">
    <property type="term" value="F:zinc ion transmembrane transporter activity"/>
    <property type="evidence" value="ECO:0007669"/>
    <property type="project" value="TreeGrafter"/>
</dbReference>
<evidence type="ECO:0000256" key="1">
    <source>
        <dbReference type="ARBA" id="ARBA00004141"/>
    </source>
</evidence>
<organism evidence="12 13">
    <name type="scientific">Pontibacter indicus</name>
    <dbReference type="NCBI Taxonomy" id="1317125"/>
    <lineage>
        <taxon>Bacteria</taxon>
        <taxon>Pseudomonadati</taxon>
        <taxon>Bacteroidota</taxon>
        <taxon>Cytophagia</taxon>
        <taxon>Cytophagales</taxon>
        <taxon>Hymenobacteraceae</taxon>
        <taxon>Pontibacter</taxon>
    </lineage>
</organism>
<feature type="transmembrane region" description="Helical" evidence="9">
    <location>
        <begin position="186"/>
        <end position="203"/>
    </location>
</feature>
<dbReference type="EMBL" id="FTPP01000001">
    <property type="protein sequence ID" value="SIT74604.1"/>
    <property type="molecule type" value="Genomic_DNA"/>
</dbReference>
<keyword evidence="5" id="KW-0862">Zinc</keyword>
<feature type="transmembrane region" description="Helical" evidence="9">
    <location>
        <begin position="85"/>
        <end position="104"/>
    </location>
</feature>
<comment type="subcellular location">
    <subcellularLocation>
        <location evidence="1">Membrane</location>
        <topology evidence="1">Multi-pass membrane protein</topology>
    </subcellularLocation>
</comment>
<evidence type="ECO:0000256" key="8">
    <source>
        <dbReference type="ARBA" id="ARBA00023136"/>
    </source>
</evidence>
<dbReference type="InterPro" id="IPR002524">
    <property type="entry name" value="Cation_efflux"/>
</dbReference>
<dbReference type="AlphaFoldDB" id="A0A1R3WBA5"/>
<feature type="domain" description="Cation efflux protein cytoplasmic" evidence="11">
    <location>
        <begin position="215"/>
        <end position="291"/>
    </location>
</feature>
<evidence type="ECO:0000313" key="13">
    <source>
        <dbReference type="Proteomes" id="UP000187181"/>
    </source>
</evidence>
<evidence type="ECO:0000259" key="11">
    <source>
        <dbReference type="Pfam" id="PF16916"/>
    </source>
</evidence>